<dbReference type="GO" id="GO:0016020">
    <property type="term" value="C:membrane"/>
    <property type="evidence" value="ECO:0007669"/>
    <property type="project" value="UniProtKB-SubCell"/>
</dbReference>
<keyword evidence="3 5" id="KW-1133">Transmembrane helix</keyword>
<dbReference type="CDD" id="cd00637">
    <property type="entry name" value="7tm_classA_rhodopsin-like"/>
    <property type="match status" value="1"/>
</dbReference>
<dbReference type="Proteomes" id="UP000095282">
    <property type="component" value="Unplaced"/>
</dbReference>
<proteinExistence type="predicted"/>
<dbReference type="GO" id="GO:0004930">
    <property type="term" value="F:G protein-coupled receptor activity"/>
    <property type="evidence" value="ECO:0007669"/>
    <property type="project" value="InterPro"/>
</dbReference>
<evidence type="ECO:0000256" key="4">
    <source>
        <dbReference type="ARBA" id="ARBA00023136"/>
    </source>
</evidence>
<feature type="transmembrane region" description="Helical" evidence="5">
    <location>
        <begin position="187"/>
        <end position="207"/>
    </location>
</feature>
<comment type="subcellular location">
    <subcellularLocation>
        <location evidence="1">Membrane</location>
    </subcellularLocation>
</comment>
<protein>
    <submittedName>
        <fullName evidence="8">G_PROTEIN_RECEP_F1_2 domain-containing protein</fullName>
    </submittedName>
</protein>
<dbReference type="Pfam" id="PF00001">
    <property type="entry name" value="7tm_1"/>
    <property type="match status" value="1"/>
</dbReference>
<reference evidence="8" key="1">
    <citation type="submission" date="2016-11" db="UniProtKB">
        <authorList>
            <consortium name="WormBaseParasite"/>
        </authorList>
    </citation>
    <scope>IDENTIFICATION</scope>
</reference>
<dbReference type="InterPro" id="IPR000276">
    <property type="entry name" value="GPCR_Rhodpsn"/>
</dbReference>
<dbReference type="Gene3D" id="1.20.1070.10">
    <property type="entry name" value="Rhodopsin 7-helix transmembrane proteins"/>
    <property type="match status" value="1"/>
</dbReference>
<evidence type="ECO:0000256" key="2">
    <source>
        <dbReference type="ARBA" id="ARBA00022692"/>
    </source>
</evidence>
<dbReference type="PANTHER" id="PTHR24224">
    <property type="entry name" value="CARDIOACCELERATORY PEPTIDE RECEPTOR-RELATED"/>
    <property type="match status" value="1"/>
</dbReference>
<sequence>MLSTSPPFPDEEQIYLEEWTNSSRLLFYSVIFISLLTLPILLSSLCYLRYGSKQNAHFMPYLCSILIANFVLLTTLFISVTARNTELVYEYTIPGFLVCKLTAFLVNSSSCFIHWSWVAMFAERCLFIYSPLRFRRYKTKTVIFGILIFSMCLQFWIPIFITEKRLNGQQDNIYCGEEPNYSSQAQLIMVLECFVTFFLPLILTILADISIFTWKSSWGISLNLVSRDEIRGKTSDHMKIVSLSSLKVSKEPRLS</sequence>
<dbReference type="eggNOG" id="ENOG502TH73">
    <property type="taxonomic scope" value="Eukaryota"/>
</dbReference>
<feature type="transmembrane region" description="Helical" evidence="5">
    <location>
        <begin position="142"/>
        <end position="161"/>
    </location>
</feature>
<dbReference type="PANTHER" id="PTHR24224:SF14">
    <property type="entry name" value="G-PROTEIN COUPLED RECEPTORS FAMILY 1 PROFILE DOMAIN-CONTAINING PROTEIN"/>
    <property type="match status" value="1"/>
</dbReference>
<dbReference type="STRING" id="1561998.A0A1I7V2D9"/>
<dbReference type="InterPro" id="IPR017452">
    <property type="entry name" value="GPCR_Rhodpsn_7TM"/>
</dbReference>
<accession>A0A1I7V2D9</accession>
<feature type="transmembrane region" description="Helical" evidence="5">
    <location>
        <begin position="60"/>
        <end position="81"/>
    </location>
</feature>
<evidence type="ECO:0000256" key="3">
    <source>
        <dbReference type="ARBA" id="ARBA00022989"/>
    </source>
</evidence>
<feature type="domain" description="G-protein coupled receptors family 1 profile" evidence="6">
    <location>
        <begin position="33"/>
        <end position="212"/>
    </location>
</feature>
<feature type="transmembrane region" description="Helical" evidence="5">
    <location>
        <begin position="101"/>
        <end position="122"/>
    </location>
</feature>
<evidence type="ECO:0000313" key="7">
    <source>
        <dbReference type="Proteomes" id="UP000095282"/>
    </source>
</evidence>
<evidence type="ECO:0000256" key="5">
    <source>
        <dbReference type="SAM" id="Phobius"/>
    </source>
</evidence>
<organism evidence="7 8">
    <name type="scientific">Caenorhabditis tropicalis</name>
    <dbReference type="NCBI Taxonomy" id="1561998"/>
    <lineage>
        <taxon>Eukaryota</taxon>
        <taxon>Metazoa</taxon>
        <taxon>Ecdysozoa</taxon>
        <taxon>Nematoda</taxon>
        <taxon>Chromadorea</taxon>
        <taxon>Rhabditida</taxon>
        <taxon>Rhabditina</taxon>
        <taxon>Rhabditomorpha</taxon>
        <taxon>Rhabditoidea</taxon>
        <taxon>Rhabditidae</taxon>
        <taxon>Peloderinae</taxon>
        <taxon>Caenorhabditis</taxon>
    </lineage>
</organism>
<name>A0A1I7V2D9_9PELO</name>
<dbReference type="SUPFAM" id="SSF81321">
    <property type="entry name" value="Family A G protein-coupled receptor-like"/>
    <property type="match status" value="1"/>
</dbReference>
<keyword evidence="2 5" id="KW-0812">Transmembrane</keyword>
<dbReference type="PROSITE" id="PS50262">
    <property type="entry name" value="G_PROTEIN_RECEP_F1_2"/>
    <property type="match status" value="1"/>
</dbReference>
<keyword evidence="4 5" id="KW-0472">Membrane</keyword>
<feature type="transmembrane region" description="Helical" evidence="5">
    <location>
        <begin position="25"/>
        <end position="48"/>
    </location>
</feature>
<dbReference type="WBParaSite" id="Csp11.Scaffold630.g21711.t1">
    <property type="protein sequence ID" value="Csp11.Scaffold630.g21711.t1"/>
    <property type="gene ID" value="Csp11.Scaffold630.g21711"/>
</dbReference>
<evidence type="ECO:0000259" key="6">
    <source>
        <dbReference type="PROSITE" id="PS50262"/>
    </source>
</evidence>
<keyword evidence="7" id="KW-1185">Reference proteome</keyword>
<evidence type="ECO:0000256" key="1">
    <source>
        <dbReference type="ARBA" id="ARBA00004370"/>
    </source>
</evidence>
<evidence type="ECO:0000313" key="8">
    <source>
        <dbReference type="WBParaSite" id="Csp11.Scaffold630.g21711.t1"/>
    </source>
</evidence>
<dbReference type="AlphaFoldDB" id="A0A1I7V2D9"/>
<dbReference type="InterPro" id="IPR052665">
    <property type="entry name" value="Neuropeptide-GPCR"/>
</dbReference>